<dbReference type="PROSITE" id="PS50067">
    <property type="entry name" value="KINESIN_MOTOR_2"/>
    <property type="match status" value="1"/>
</dbReference>
<dbReference type="Gene3D" id="3.40.850.10">
    <property type="entry name" value="Kinesin motor domain"/>
    <property type="match status" value="1"/>
</dbReference>
<evidence type="ECO:0000256" key="2">
    <source>
        <dbReference type="ARBA" id="ARBA00022741"/>
    </source>
</evidence>
<dbReference type="GO" id="GO:0003777">
    <property type="term" value="F:microtubule motor activity"/>
    <property type="evidence" value="ECO:0007669"/>
    <property type="project" value="InterPro"/>
</dbReference>
<reference evidence="9" key="1">
    <citation type="submission" date="2020-05" db="UniProtKB">
        <authorList>
            <consortium name="EnsemblMetazoa"/>
        </authorList>
    </citation>
    <scope>IDENTIFICATION</scope>
    <source>
        <strain evidence="9">TTRI</strain>
    </source>
</reference>
<dbReference type="Pfam" id="PF00225">
    <property type="entry name" value="Kinesin"/>
    <property type="match status" value="1"/>
</dbReference>
<keyword evidence="4" id="KW-0175">Coiled coil</keyword>
<feature type="binding site" evidence="7">
    <location>
        <begin position="191"/>
        <end position="198"/>
    </location>
    <ligand>
        <name>ATP</name>
        <dbReference type="ChEBI" id="CHEBI:30616"/>
    </ligand>
</feature>
<evidence type="ECO:0000256" key="5">
    <source>
        <dbReference type="ARBA" id="ARBA00023175"/>
    </source>
</evidence>
<organism evidence="9 10">
    <name type="scientific">Glossina austeni</name>
    <name type="common">Savannah tsetse fly</name>
    <dbReference type="NCBI Taxonomy" id="7395"/>
    <lineage>
        <taxon>Eukaryota</taxon>
        <taxon>Metazoa</taxon>
        <taxon>Ecdysozoa</taxon>
        <taxon>Arthropoda</taxon>
        <taxon>Hexapoda</taxon>
        <taxon>Insecta</taxon>
        <taxon>Pterygota</taxon>
        <taxon>Neoptera</taxon>
        <taxon>Endopterygota</taxon>
        <taxon>Diptera</taxon>
        <taxon>Brachycera</taxon>
        <taxon>Muscomorpha</taxon>
        <taxon>Hippoboscoidea</taxon>
        <taxon>Glossinidae</taxon>
        <taxon>Glossina</taxon>
    </lineage>
</organism>
<keyword evidence="2 7" id="KW-0547">Nucleotide-binding</keyword>
<keyword evidence="6" id="KW-0206">Cytoskeleton</keyword>
<evidence type="ECO:0000256" key="6">
    <source>
        <dbReference type="ARBA" id="ARBA00023212"/>
    </source>
</evidence>
<proteinExistence type="inferred from homology"/>
<dbReference type="PANTHER" id="PTHR47968:SF75">
    <property type="entry name" value="CENTROMERE-ASSOCIATED PROTEIN E"/>
    <property type="match status" value="1"/>
</dbReference>
<dbReference type="STRING" id="7395.A0A1A9UIQ4"/>
<dbReference type="VEuPathDB" id="VectorBase:GAUT006193"/>
<keyword evidence="3 7" id="KW-0067">ATP-binding</keyword>
<evidence type="ECO:0000256" key="3">
    <source>
        <dbReference type="ARBA" id="ARBA00022840"/>
    </source>
</evidence>
<evidence type="ECO:0000256" key="1">
    <source>
        <dbReference type="ARBA" id="ARBA00004245"/>
    </source>
</evidence>
<dbReference type="EnsemblMetazoa" id="GAUT006193-RA">
    <property type="protein sequence ID" value="GAUT006193-PA"/>
    <property type="gene ID" value="GAUT006193"/>
</dbReference>
<dbReference type="InterPro" id="IPR027640">
    <property type="entry name" value="Kinesin-like_fam"/>
</dbReference>
<dbReference type="GO" id="GO:0005524">
    <property type="term" value="F:ATP binding"/>
    <property type="evidence" value="ECO:0007669"/>
    <property type="project" value="UniProtKB-UniRule"/>
</dbReference>
<evidence type="ECO:0000256" key="4">
    <source>
        <dbReference type="ARBA" id="ARBA00023054"/>
    </source>
</evidence>
<comment type="similarity">
    <text evidence="7">Belongs to the TRAFAC class myosin-kinesin ATPase superfamily. Kinesin family.</text>
</comment>
<dbReference type="Proteomes" id="UP000078200">
    <property type="component" value="Unassembled WGS sequence"/>
</dbReference>
<keyword evidence="6" id="KW-0963">Cytoplasm</keyword>
<keyword evidence="10" id="KW-1185">Reference proteome</keyword>
<dbReference type="InterPro" id="IPR036961">
    <property type="entry name" value="Kinesin_motor_dom_sf"/>
</dbReference>
<evidence type="ECO:0000313" key="10">
    <source>
        <dbReference type="Proteomes" id="UP000078200"/>
    </source>
</evidence>
<evidence type="ECO:0000313" key="9">
    <source>
        <dbReference type="EnsemblMetazoa" id="GAUT006193-PA"/>
    </source>
</evidence>
<feature type="domain" description="Kinesin motor" evidence="8">
    <location>
        <begin position="97"/>
        <end position="222"/>
    </location>
</feature>
<dbReference type="GO" id="GO:0000278">
    <property type="term" value="P:mitotic cell cycle"/>
    <property type="evidence" value="ECO:0007669"/>
    <property type="project" value="TreeGrafter"/>
</dbReference>
<dbReference type="GO" id="GO:0007018">
    <property type="term" value="P:microtubule-based movement"/>
    <property type="evidence" value="ECO:0007669"/>
    <property type="project" value="InterPro"/>
</dbReference>
<evidence type="ECO:0000256" key="7">
    <source>
        <dbReference type="PROSITE-ProRule" id="PRU00283"/>
    </source>
</evidence>
<dbReference type="InterPro" id="IPR027417">
    <property type="entry name" value="P-loop_NTPase"/>
</dbReference>
<evidence type="ECO:0000259" key="8">
    <source>
        <dbReference type="PROSITE" id="PS50067"/>
    </source>
</evidence>
<protein>
    <recommendedName>
        <fullName evidence="8">Kinesin motor domain-containing protein</fullName>
    </recommendedName>
</protein>
<sequence>MDCGAINIKITALDYPKTCNLNELYNSRPHDILKHYDLLLYNCLKPKNLLFEELLVQKDDHSTSISYVAVGQKRDLRYDFYENENQKLKEERMVKSNLSIEIKIKLLKTVVKNKMIPAPYRAKSANEKVQKQVQRSADFEKPGRRSHVCYPNFAKEAVTKALSDAKIPYTEAKPIVHSAIEGCNGTIFAYGHTSSGKTYNMMGDEENPGVMVLAAKEIFKEI</sequence>
<dbReference type="GO" id="GO:0005874">
    <property type="term" value="C:microtubule"/>
    <property type="evidence" value="ECO:0007669"/>
    <property type="project" value="TreeGrafter"/>
</dbReference>
<dbReference type="PANTHER" id="PTHR47968">
    <property type="entry name" value="CENTROMERE PROTEIN E"/>
    <property type="match status" value="1"/>
</dbReference>
<accession>A0A1A9UIQ4</accession>
<dbReference type="AlphaFoldDB" id="A0A1A9UIQ4"/>
<name>A0A1A9UIQ4_GLOAU</name>
<comment type="subcellular location">
    <subcellularLocation>
        <location evidence="1">Cytoplasm</location>
        <location evidence="1">Cytoskeleton</location>
    </subcellularLocation>
</comment>
<keyword evidence="5 7" id="KW-0505">Motor protein</keyword>
<dbReference type="GO" id="GO:0008017">
    <property type="term" value="F:microtubule binding"/>
    <property type="evidence" value="ECO:0007669"/>
    <property type="project" value="InterPro"/>
</dbReference>
<dbReference type="InterPro" id="IPR001752">
    <property type="entry name" value="Kinesin_motor_dom"/>
</dbReference>
<dbReference type="SUPFAM" id="SSF52540">
    <property type="entry name" value="P-loop containing nucleoside triphosphate hydrolases"/>
    <property type="match status" value="1"/>
</dbReference>